<feature type="chain" id="PRO_5015524668" description="Secreted protein" evidence="1">
    <location>
        <begin position="20"/>
        <end position="126"/>
    </location>
</feature>
<keyword evidence="3" id="KW-1185">Reference proteome</keyword>
<protein>
    <recommendedName>
        <fullName evidence="4">Secreted protein</fullName>
    </recommendedName>
</protein>
<proteinExistence type="predicted"/>
<keyword evidence="1" id="KW-0732">Signal</keyword>
<dbReference type="Proteomes" id="UP000241690">
    <property type="component" value="Unassembled WGS sequence"/>
</dbReference>
<feature type="signal peptide" evidence="1">
    <location>
        <begin position="1"/>
        <end position="19"/>
    </location>
</feature>
<evidence type="ECO:0000313" key="3">
    <source>
        <dbReference type="Proteomes" id="UP000241690"/>
    </source>
</evidence>
<evidence type="ECO:0000313" key="2">
    <source>
        <dbReference type="EMBL" id="PTB51082.1"/>
    </source>
</evidence>
<dbReference type="EMBL" id="KZ679686">
    <property type="protein sequence ID" value="PTB51082.1"/>
    <property type="molecule type" value="Genomic_DNA"/>
</dbReference>
<dbReference type="GeneID" id="36622214"/>
<dbReference type="AlphaFoldDB" id="A0A2T4A1Y7"/>
<accession>A0A2T4A1Y7</accession>
<gene>
    <name evidence="2" type="ORF">M431DRAFT_234055</name>
</gene>
<organism evidence="2 3">
    <name type="scientific">Trichoderma harzianum CBS 226.95</name>
    <dbReference type="NCBI Taxonomy" id="983964"/>
    <lineage>
        <taxon>Eukaryota</taxon>
        <taxon>Fungi</taxon>
        <taxon>Dikarya</taxon>
        <taxon>Ascomycota</taxon>
        <taxon>Pezizomycotina</taxon>
        <taxon>Sordariomycetes</taxon>
        <taxon>Hypocreomycetidae</taxon>
        <taxon>Hypocreales</taxon>
        <taxon>Hypocreaceae</taxon>
        <taxon>Trichoderma</taxon>
    </lineage>
</organism>
<evidence type="ECO:0008006" key="4">
    <source>
        <dbReference type="Google" id="ProtNLM"/>
    </source>
</evidence>
<dbReference type="RefSeq" id="XP_024770759.1">
    <property type="nucleotide sequence ID" value="XM_024913651.1"/>
</dbReference>
<evidence type="ECO:0000256" key="1">
    <source>
        <dbReference type="SAM" id="SignalP"/>
    </source>
</evidence>
<reference evidence="2 3" key="1">
    <citation type="submission" date="2016-07" db="EMBL/GenBank/DDBJ databases">
        <title>Multiple horizontal gene transfer events from other fungi enriched the ability of initially mycotrophic Trichoderma (Ascomycota) to feed on dead plant biomass.</title>
        <authorList>
            <consortium name="DOE Joint Genome Institute"/>
            <person name="Aerts A."/>
            <person name="Atanasova L."/>
            <person name="Chenthamara K."/>
            <person name="Zhang J."/>
            <person name="Grujic M."/>
            <person name="Henrissat B."/>
            <person name="Kuo A."/>
            <person name="Salamov A."/>
            <person name="Lipzen A."/>
            <person name="Labutti K."/>
            <person name="Barry K."/>
            <person name="Miao Y."/>
            <person name="Rahimi M.J."/>
            <person name="Shen Q."/>
            <person name="Grigoriev I.V."/>
            <person name="Kubicek C.P."/>
            <person name="Druzhinina I.S."/>
        </authorList>
    </citation>
    <scope>NUCLEOTIDE SEQUENCE [LARGE SCALE GENOMIC DNA]</scope>
    <source>
        <strain evidence="2 3">CBS 226.95</strain>
    </source>
</reference>
<name>A0A2T4A1Y7_TRIHA</name>
<sequence>MLLSHVVFGVTYFFRTAIASILQKPWPRCPAAHVVGSFTEVYRQDVTLLCIVAEARREYSHVHTATGTYTAAGSVFSANSCARRLHRYIRQSCICSSAGFTAGNLLSMEQYAAFICCLLSQERPHN</sequence>